<dbReference type="RefSeq" id="WP_289504027.1">
    <property type="nucleotide sequence ID" value="NZ_CP116805.1"/>
</dbReference>
<feature type="domain" description="PilZ" evidence="1">
    <location>
        <begin position="7"/>
        <end position="79"/>
    </location>
</feature>
<dbReference type="Proteomes" id="UP001217500">
    <property type="component" value="Chromosome"/>
</dbReference>
<keyword evidence="3" id="KW-1185">Reference proteome</keyword>
<accession>A0AAE9XNI9</accession>
<evidence type="ECO:0000259" key="1">
    <source>
        <dbReference type="Pfam" id="PF07238"/>
    </source>
</evidence>
<dbReference type="Gene3D" id="2.40.10.220">
    <property type="entry name" value="predicted glycosyltransferase like domains"/>
    <property type="match status" value="1"/>
</dbReference>
<dbReference type="KEGG" id="gso:PH603_00870"/>
<protein>
    <recommendedName>
        <fullName evidence="1">PilZ domain-containing protein</fullName>
    </recommendedName>
</protein>
<name>A0AAE9XNI9_9PROT</name>
<dbReference type="Pfam" id="PF07238">
    <property type="entry name" value="PilZ"/>
    <property type="match status" value="1"/>
</dbReference>
<evidence type="ECO:0000313" key="2">
    <source>
        <dbReference type="EMBL" id="WCL54308.1"/>
    </source>
</evidence>
<proteinExistence type="predicted"/>
<gene>
    <name evidence="2" type="ORF">PH603_00870</name>
</gene>
<dbReference type="SUPFAM" id="SSF141371">
    <property type="entry name" value="PilZ domain-like"/>
    <property type="match status" value="1"/>
</dbReference>
<organism evidence="2 3">
    <name type="scientific">Gimibacter soli</name>
    <dbReference type="NCBI Taxonomy" id="3024400"/>
    <lineage>
        <taxon>Bacteria</taxon>
        <taxon>Pseudomonadati</taxon>
        <taxon>Pseudomonadota</taxon>
        <taxon>Alphaproteobacteria</taxon>
        <taxon>Kordiimonadales</taxon>
        <taxon>Temperatibacteraceae</taxon>
        <taxon>Gimibacter</taxon>
    </lineage>
</organism>
<dbReference type="GO" id="GO:0035438">
    <property type="term" value="F:cyclic-di-GMP binding"/>
    <property type="evidence" value="ECO:0007669"/>
    <property type="project" value="InterPro"/>
</dbReference>
<dbReference type="EMBL" id="CP116805">
    <property type="protein sequence ID" value="WCL54308.1"/>
    <property type="molecule type" value="Genomic_DNA"/>
</dbReference>
<dbReference type="AlphaFoldDB" id="A0AAE9XNI9"/>
<dbReference type="InterPro" id="IPR009875">
    <property type="entry name" value="PilZ_domain"/>
</dbReference>
<sequence length="111" mass="11976">MIDRADDKRRDERLDVAWVGTLTLESGDQYDCQVQDVALAGTLVHCIAPVKVGDEALLMIEGLGEFAGEVRWVGSGAFGMGLVIGPDIKLKRYAETAGADLSQKPELPDET</sequence>
<evidence type="ECO:0000313" key="3">
    <source>
        <dbReference type="Proteomes" id="UP001217500"/>
    </source>
</evidence>
<reference evidence="2" key="1">
    <citation type="submission" date="2023-01" db="EMBL/GenBank/DDBJ databases">
        <title>The genome sequence of Kordiimonadaceae bacterium 6D33.</title>
        <authorList>
            <person name="Liu Y."/>
        </authorList>
    </citation>
    <scope>NUCLEOTIDE SEQUENCE</scope>
    <source>
        <strain evidence="2">6D33</strain>
    </source>
</reference>